<dbReference type="PANTHER" id="PTHR33744">
    <property type="entry name" value="CARBOHYDRATE DIACID REGULATOR"/>
    <property type="match status" value="1"/>
</dbReference>
<dbReference type="EMBL" id="JANFYS010000026">
    <property type="protein sequence ID" value="MCQ4771203.1"/>
    <property type="molecule type" value="Genomic_DNA"/>
</dbReference>
<proteinExistence type="predicted"/>
<evidence type="ECO:0000313" key="2">
    <source>
        <dbReference type="EMBL" id="MCQ4771203.1"/>
    </source>
</evidence>
<dbReference type="InterPro" id="IPR025736">
    <property type="entry name" value="PucR_C-HTH_dom"/>
</dbReference>
<sequence>MSQLEYWIQPLQGYLLARPAVRASLPQIRAVRFVRHWEGPDPTVLWLGEGAEIRSFLEISGDLSGVTFFAAGDAAGLLSLAESRSVNLVITRLELLDLHERLSAVLRRHQEWNVLLLRAAGRRHSIQDVVDTAAELAGGALFLLNAGCRVVYFGGRACLDSAPAREMLERGLLSPNTARDLLEEGRTDSTAPLCRVMGSEGRCWSRRVFQDDSLISHMLLFTPRDWCAGDACTLLDLVQDNVSRVAAAEKGAYWAGADFQTLLTDLLTGKLTGEDEISRRFSLISRIPQQFCSFIIVEPTAPGALPVSPTSLLAQLEAIFPESNAALYDGGIVLLLSRPGRDFQPAPIFDREQLRDLLTRYDAFAAISNATSRRAMLRTNYLLTKSVLQLGRALRSCEKERIFFFEDYAEYIAIDLCINSFSALLGHDDIIYLTHPDAVKLYRYDLAHKSNLLDVLYYYCLNNCSVSQAARAAYMHRNTFSVRLAKLQELSKADLTNGEIQQRMVFSYKILRYYDRYAKINLGKRLAASPPQEGKE</sequence>
<name>A0AAW5JPD5_9FIRM</name>
<organism evidence="2 3">
    <name type="scientific">Intestinimonas massiliensis</name>
    <name type="common">ex Afouda et al. 2020</name>
    <dbReference type="NCBI Taxonomy" id="1673721"/>
    <lineage>
        <taxon>Bacteria</taxon>
        <taxon>Bacillati</taxon>
        <taxon>Bacillota</taxon>
        <taxon>Clostridia</taxon>
        <taxon>Eubacteriales</taxon>
        <taxon>Intestinimonas</taxon>
    </lineage>
</organism>
<comment type="caution">
    <text evidence="2">The sequence shown here is derived from an EMBL/GenBank/DDBJ whole genome shotgun (WGS) entry which is preliminary data.</text>
</comment>
<protein>
    <submittedName>
        <fullName evidence="2">Helix-turn-helix domain-containing protein</fullName>
    </submittedName>
</protein>
<dbReference type="RefSeq" id="WP_256304447.1">
    <property type="nucleotide sequence ID" value="NZ_JANFYS010000026.1"/>
</dbReference>
<dbReference type="PANTHER" id="PTHR33744:SF1">
    <property type="entry name" value="DNA-BINDING TRANSCRIPTIONAL ACTIVATOR ADER"/>
    <property type="match status" value="1"/>
</dbReference>
<dbReference type="Proteomes" id="UP001204562">
    <property type="component" value="Unassembled WGS sequence"/>
</dbReference>
<feature type="domain" description="PucR C-terminal helix-turn-helix" evidence="1">
    <location>
        <begin position="452"/>
        <end position="499"/>
    </location>
</feature>
<evidence type="ECO:0000313" key="3">
    <source>
        <dbReference type="Proteomes" id="UP001204562"/>
    </source>
</evidence>
<reference evidence="2" key="1">
    <citation type="submission" date="2022-06" db="EMBL/GenBank/DDBJ databases">
        <title>Isolation of gut microbiota from human fecal samples.</title>
        <authorList>
            <person name="Pamer E.G."/>
            <person name="Barat B."/>
            <person name="Waligurski E."/>
            <person name="Medina S."/>
            <person name="Paddock L."/>
            <person name="Mostad J."/>
        </authorList>
    </citation>
    <scope>NUCLEOTIDE SEQUENCE</scope>
    <source>
        <strain evidence="2">DFI.9.91</strain>
    </source>
</reference>
<dbReference type="InterPro" id="IPR042070">
    <property type="entry name" value="PucR_C-HTH_sf"/>
</dbReference>
<accession>A0AAW5JPD5</accession>
<gene>
    <name evidence="2" type="ORF">NE579_12120</name>
</gene>
<dbReference type="InterPro" id="IPR051448">
    <property type="entry name" value="CdaR-like_regulators"/>
</dbReference>
<dbReference type="Gene3D" id="1.10.10.2840">
    <property type="entry name" value="PucR C-terminal helix-turn-helix domain"/>
    <property type="match status" value="1"/>
</dbReference>
<dbReference type="AlphaFoldDB" id="A0AAW5JPD5"/>
<dbReference type="Pfam" id="PF13556">
    <property type="entry name" value="HTH_30"/>
    <property type="match status" value="1"/>
</dbReference>
<evidence type="ECO:0000259" key="1">
    <source>
        <dbReference type="Pfam" id="PF13556"/>
    </source>
</evidence>